<evidence type="ECO:0000256" key="1">
    <source>
        <dbReference type="ARBA" id="ARBA00005254"/>
    </source>
</evidence>
<dbReference type="SUPFAM" id="SSF52096">
    <property type="entry name" value="ClpP/crotonase"/>
    <property type="match status" value="1"/>
</dbReference>
<dbReference type="CDD" id="cd06558">
    <property type="entry name" value="crotonase-like"/>
    <property type="match status" value="1"/>
</dbReference>
<dbReference type="GO" id="GO:0006635">
    <property type="term" value="P:fatty acid beta-oxidation"/>
    <property type="evidence" value="ECO:0007669"/>
    <property type="project" value="TreeGrafter"/>
</dbReference>
<dbReference type="Pfam" id="PF00378">
    <property type="entry name" value="ECH_1"/>
    <property type="match status" value="1"/>
</dbReference>
<dbReference type="EMBL" id="CAADFM010000184">
    <property type="protein sequence ID" value="VFK17921.1"/>
    <property type="molecule type" value="Genomic_DNA"/>
</dbReference>
<protein>
    <submittedName>
        <fullName evidence="3">Enoyl-CoA hydratase</fullName>
    </submittedName>
</protein>
<sequence length="262" mass="28289">MMNHENILFERPEEGIHLITLNRPKVFNILDSRVMDELDAAIREVAADKDARVLLITSAGKVFSLGADVAGMRDLDSMGAKTLAWRGLCTLRRLERLPIPTIAVVNGFCLGGGNELAMACDWILASDRAVFGQPEVGLGVIHGWGGTQRLPRRVGTAMAMEMITTGRNVRAKEAKRIGLVNHLYPAEELMDEAMKTARSIAAKGSVSIGLSKEAIQCGQHMDLDSACLLENGISGLSFAGADRKEGMSAFLAAGKDRSRIDL</sequence>
<reference evidence="3" key="1">
    <citation type="submission" date="2019-02" db="EMBL/GenBank/DDBJ databases">
        <authorList>
            <person name="Gruber-Vodicka R. H."/>
            <person name="Seah K. B. B."/>
        </authorList>
    </citation>
    <scope>NUCLEOTIDE SEQUENCE</scope>
    <source>
        <strain evidence="3">BECK_S312</strain>
        <strain evidence="4">BECK_S426</strain>
    </source>
</reference>
<keyword evidence="2" id="KW-0456">Lyase</keyword>
<dbReference type="Gene3D" id="3.90.226.10">
    <property type="entry name" value="2-enoyl-CoA Hydratase, Chain A, domain 1"/>
    <property type="match status" value="1"/>
</dbReference>
<dbReference type="InterPro" id="IPR029045">
    <property type="entry name" value="ClpP/crotonase-like_dom_sf"/>
</dbReference>
<accession>A0A450WLJ9</accession>
<gene>
    <name evidence="3" type="ORF">BECKLPF1236A_GA0070988_101841</name>
    <name evidence="4" type="ORF">BECKLPF1236C_GA0070990_101831</name>
</gene>
<evidence type="ECO:0000313" key="4">
    <source>
        <dbReference type="EMBL" id="VFK32824.1"/>
    </source>
</evidence>
<dbReference type="EMBL" id="CAADFP010000183">
    <property type="protein sequence ID" value="VFK32824.1"/>
    <property type="molecule type" value="Genomic_DNA"/>
</dbReference>
<proteinExistence type="inferred from homology"/>
<dbReference type="Gene3D" id="1.10.12.10">
    <property type="entry name" value="Lyase 2-enoyl-coa Hydratase, Chain A, domain 2"/>
    <property type="match status" value="1"/>
</dbReference>
<dbReference type="GO" id="GO:0016829">
    <property type="term" value="F:lyase activity"/>
    <property type="evidence" value="ECO:0007669"/>
    <property type="project" value="UniProtKB-KW"/>
</dbReference>
<evidence type="ECO:0000313" key="3">
    <source>
        <dbReference type="EMBL" id="VFK17921.1"/>
    </source>
</evidence>
<organism evidence="3">
    <name type="scientific">Candidatus Kentrum sp. LPFa</name>
    <dbReference type="NCBI Taxonomy" id="2126335"/>
    <lineage>
        <taxon>Bacteria</taxon>
        <taxon>Pseudomonadati</taxon>
        <taxon>Pseudomonadota</taxon>
        <taxon>Gammaproteobacteria</taxon>
        <taxon>Candidatus Kentrum</taxon>
    </lineage>
</organism>
<dbReference type="InterPro" id="IPR014748">
    <property type="entry name" value="Enoyl-CoA_hydra_C"/>
</dbReference>
<dbReference type="FunFam" id="3.90.226.10:FF:000009">
    <property type="entry name" value="Carnitinyl-CoA dehydratase"/>
    <property type="match status" value="1"/>
</dbReference>
<dbReference type="PANTHER" id="PTHR11941:SF54">
    <property type="entry name" value="ENOYL-COA HYDRATASE, MITOCHONDRIAL"/>
    <property type="match status" value="1"/>
</dbReference>
<dbReference type="AlphaFoldDB" id="A0A450WLJ9"/>
<evidence type="ECO:0000256" key="2">
    <source>
        <dbReference type="ARBA" id="ARBA00023239"/>
    </source>
</evidence>
<dbReference type="PANTHER" id="PTHR11941">
    <property type="entry name" value="ENOYL-COA HYDRATASE-RELATED"/>
    <property type="match status" value="1"/>
</dbReference>
<comment type="similarity">
    <text evidence="1">Belongs to the enoyl-CoA hydratase/isomerase family.</text>
</comment>
<name>A0A450WLJ9_9GAMM</name>
<dbReference type="InterPro" id="IPR001753">
    <property type="entry name" value="Enoyl-CoA_hydra/iso"/>
</dbReference>